<feature type="region of interest" description="Disordered" evidence="8">
    <location>
        <begin position="120"/>
        <end position="188"/>
    </location>
</feature>
<feature type="coiled-coil region" evidence="7">
    <location>
        <begin position="262"/>
        <end position="316"/>
    </location>
</feature>
<dbReference type="EMBL" id="MLFT02000010">
    <property type="protein sequence ID" value="PHT36475.1"/>
    <property type="molecule type" value="Genomic_DNA"/>
</dbReference>
<dbReference type="GO" id="GO:0000813">
    <property type="term" value="C:ESCRT I complex"/>
    <property type="evidence" value="ECO:0007669"/>
    <property type="project" value="TreeGrafter"/>
</dbReference>
<protein>
    <submittedName>
        <fullName evidence="10">Vacuolar protein-sorting-associated protein 37-like protein 2</fullName>
    </submittedName>
</protein>
<evidence type="ECO:0000256" key="5">
    <source>
        <dbReference type="ARBA" id="ARBA00022927"/>
    </source>
</evidence>
<dbReference type="Gene3D" id="1.10.287.660">
    <property type="entry name" value="Helix hairpin bin"/>
    <property type="match status" value="1"/>
</dbReference>
<dbReference type="InterPro" id="IPR029012">
    <property type="entry name" value="Helix_hairpin_bin_sf"/>
</dbReference>
<feature type="domain" description="VPS37 C-terminal" evidence="9">
    <location>
        <begin position="273"/>
        <end position="354"/>
    </location>
</feature>
<evidence type="ECO:0000313" key="10">
    <source>
        <dbReference type="EMBL" id="PHT36475.1"/>
    </source>
</evidence>
<dbReference type="AlphaFoldDB" id="A0A2G2VU17"/>
<dbReference type="GO" id="GO:0006612">
    <property type="term" value="P:protein targeting to membrane"/>
    <property type="evidence" value="ECO:0007669"/>
    <property type="project" value="TreeGrafter"/>
</dbReference>
<keyword evidence="4" id="KW-0967">Endosome</keyword>
<evidence type="ECO:0000256" key="3">
    <source>
        <dbReference type="ARBA" id="ARBA00022448"/>
    </source>
</evidence>
<keyword evidence="11" id="KW-1185">Reference proteome</keyword>
<keyword evidence="7" id="KW-0175">Coiled coil</keyword>
<dbReference type="PANTHER" id="PTHR13678:SF21">
    <property type="entry name" value="VACUOLAR PROTEIN-SORTING-ASSOCIATED PROTEIN 37 HOMOLOG 1-LIKE"/>
    <property type="match status" value="1"/>
</dbReference>
<evidence type="ECO:0000313" key="11">
    <source>
        <dbReference type="Proteomes" id="UP000224567"/>
    </source>
</evidence>
<evidence type="ECO:0000256" key="6">
    <source>
        <dbReference type="PROSITE-ProRule" id="PRU00646"/>
    </source>
</evidence>
<evidence type="ECO:0000256" key="2">
    <source>
        <dbReference type="ARBA" id="ARBA00007617"/>
    </source>
</evidence>
<dbReference type="OrthoDB" id="10260857at2759"/>
<dbReference type="PANTHER" id="PTHR13678">
    <property type="entry name" value="VACUOLAR PROTEIN SORTING-ASSOCIATED PROTEIN 37"/>
    <property type="match status" value="1"/>
</dbReference>
<dbReference type="Proteomes" id="UP000224567">
    <property type="component" value="Unassembled WGS sequence"/>
</dbReference>
<sequence length="354" mass="40237">MQNLWSKLKHVRPKFKILNNEEFKSIADKVAKARNELTIVQKQLQVQYSNSLRELESTTLQNLEKWSLIEESVIRQKSRSIWLKLGNSNTKHFNVVIKERTQQKQITQLKALSGQMLSGSEEIKRAKEQQAQSSSQEANNASWHSQYSPSVISTPSSSRPATPSSSSSSSFNAQSPTNRPSSVSHDSPAETAGIIAALRNKSINELKKLVTDKDVYHNFLISLEAVKTQDSVRDELRNETLLLARENLEKEPWIMDLRNQCRIICTTELAAAQEKMHELERRKEELLKLYSPVSLLHQLQDAMKKTEEESEALLGQLLDREIDLTTFVQKSKKLGCSYHKRALTHLAAKAYLAA</sequence>
<comment type="subcellular location">
    <subcellularLocation>
        <location evidence="1">Endosome</location>
    </subcellularLocation>
</comment>
<name>A0A2G2VU17_CAPBA</name>
<evidence type="ECO:0000256" key="4">
    <source>
        <dbReference type="ARBA" id="ARBA00022753"/>
    </source>
</evidence>
<dbReference type="PROSITE" id="PS51314">
    <property type="entry name" value="VPS37_C"/>
    <property type="match status" value="1"/>
</dbReference>
<comment type="caution">
    <text evidence="10">The sequence shown here is derived from an EMBL/GenBank/DDBJ whole genome shotgun (WGS) entry which is preliminary data.</text>
</comment>
<reference evidence="11" key="2">
    <citation type="journal article" date="2017" name="J. Anim. Genet.">
        <title>Multiple reference genome sequences of hot pepper reveal the massive evolution of plant disease resistance genes by retroduplication.</title>
        <authorList>
            <person name="Kim S."/>
            <person name="Park J."/>
            <person name="Yeom S.-I."/>
            <person name="Kim Y.-M."/>
            <person name="Seo E."/>
            <person name="Kim K.-T."/>
            <person name="Kim M.-S."/>
            <person name="Lee J.M."/>
            <person name="Cheong K."/>
            <person name="Shin H.-S."/>
            <person name="Kim S.-B."/>
            <person name="Han K."/>
            <person name="Lee J."/>
            <person name="Park M."/>
            <person name="Lee H.-A."/>
            <person name="Lee H.-Y."/>
            <person name="Lee Y."/>
            <person name="Oh S."/>
            <person name="Lee J.H."/>
            <person name="Choi E."/>
            <person name="Choi E."/>
            <person name="Lee S.E."/>
            <person name="Jeon J."/>
            <person name="Kim H."/>
            <person name="Choi G."/>
            <person name="Song H."/>
            <person name="Lee J."/>
            <person name="Lee S.-C."/>
            <person name="Kwon J.-K."/>
            <person name="Lee H.-Y."/>
            <person name="Koo N."/>
            <person name="Hong Y."/>
            <person name="Kim R.W."/>
            <person name="Kang W.-H."/>
            <person name="Huh J.H."/>
            <person name="Kang B.-C."/>
            <person name="Yang T.-J."/>
            <person name="Lee Y.-H."/>
            <person name="Bennetzen J.L."/>
            <person name="Choi D."/>
        </authorList>
    </citation>
    <scope>NUCLEOTIDE SEQUENCE [LARGE SCALE GENOMIC DNA]</scope>
    <source>
        <strain evidence="11">cv. PBC81</strain>
    </source>
</reference>
<evidence type="ECO:0000259" key="9">
    <source>
        <dbReference type="PROSITE" id="PS51314"/>
    </source>
</evidence>
<organism evidence="10 11">
    <name type="scientific">Capsicum baccatum</name>
    <name type="common">Peruvian pepper</name>
    <dbReference type="NCBI Taxonomy" id="33114"/>
    <lineage>
        <taxon>Eukaryota</taxon>
        <taxon>Viridiplantae</taxon>
        <taxon>Streptophyta</taxon>
        <taxon>Embryophyta</taxon>
        <taxon>Tracheophyta</taxon>
        <taxon>Spermatophyta</taxon>
        <taxon>Magnoliopsida</taxon>
        <taxon>eudicotyledons</taxon>
        <taxon>Gunneridae</taxon>
        <taxon>Pentapetalae</taxon>
        <taxon>asterids</taxon>
        <taxon>lamiids</taxon>
        <taxon>Solanales</taxon>
        <taxon>Solanaceae</taxon>
        <taxon>Solanoideae</taxon>
        <taxon>Capsiceae</taxon>
        <taxon>Capsicum</taxon>
    </lineage>
</organism>
<keyword evidence="3 6" id="KW-0813">Transport</keyword>
<gene>
    <name evidence="10" type="ORF">CQW23_24175</name>
</gene>
<dbReference type="Pfam" id="PF07200">
    <property type="entry name" value="Mod_r"/>
    <property type="match status" value="1"/>
</dbReference>
<proteinExistence type="inferred from homology"/>
<evidence type="ECO:0000256" key="8">
    <source>
        <dbReference type="SAM" id="MobiDB-lite"/>
    </source>
</evidence>
<feature type="compositionally biased region" description="Polar residues" evidence="8">
    <location>
        <begin position="171"/>
        <end position="185"/>
    </location>
</feature>
<feature type="compositionally biased region" description="Low complexity" evidence="8">
    <location>
        <begin position="129"/>
        <end position="170"/>
    </location>
</feature>
<accession>A0A2G2VU17</accession>
<dbReference type="STRING" id="33114.A0A2G2VU17"/>
<keyword evidence="5 6" id="KW-0653">Protein transport</keyword>
<comment type="similarity">
    <text evidence="2">Belongs to the VPS37 family.</text>
</comment>
<dbReference type="InterPro" id="IPR009851">
    <property type="entry name" value="Mod_r"/>
</dbReference>
<reference evidence="10 11" key="1">
    <citation type="journal article" date="2017" name="Genome Biol.">
        <title>New reference genome sequences of hot pepper reveal the massive evolution of plant disease-resistance genes by retroduplication.</title>
        <authorList>
            <person name="Kim S."/>
            <person name="Park J."/>
            <person name="Yeom S.I."/>
            <person name="Kim Y.M."/>
            <person name="Seo E."/>
            <person name="Kim K.T."/>
            <person name="Kim M.S."/>
            <person name="Lee J.M."/>
            <person name="Cheong K."/>
            <person name="Shin H.S."/>
            <person name="Kim S.B."/>
            <person name="Han K."/>
            <person name="Lee J."/>
            <person name="Park M."/>
            <person name="Lee H.A."/>
            <person name="Lee H.Y."/>
            <person name="Lee Y."/>
            <person name="Oh S."/>
            <person name="Lee J.H."/>
            <person name="Choi E."/>
            <person name="Choi E."/>
            <person name="Lee S.E."/>
            <person name="Jeon J."/>
            <person name="Kim H."/>
            <person name="Choi G."/>
            <person name="Song H."/>
            <person name="Lee J."/>
            <person name="Lee S.C."/>
            <person name="Kwon J.K."/>
            <person name="Lee H.Y."/>
            <person name="Koo N."/>
            <person name="Hong Y."/>
            <person name="Kim R.W."/>
            <person name="Kang W.H."/>
            <person name="Huh J.H."/>
            <person name="Kang B.C."/>
            <person name="Yang T.J."/>
            <person name="Lee Y.H."/>
            <person name="Bennetzen J.L."/>
            <person name="Choi D."/>
        </authorList>
    </citation>
    <scope>NUCLEOTIDE SEQUENCE [LARGE SCALE GENOMIC DNA]</scope>
    <source>
        <strain evidence="11">cv. PBC81</strain>
    </source>
</reference>
<evidence type="ECO:0000256" key="7">
    <source>
        <dbReference type="SAM" id="Coils"/>
    </source>
</evidence>
<dbReference type="GO" id="GO:0006623">
    <property type="term" value="P:protein targeting to vacuole"/>
    <property type="evidence" value="ECO:0007669"/>
    <property type="project" value="TreeGrafter"/>
</dbReference>
<dbReference type="GO" id="GO:0043162">
    <property type="term" value="P:ubiquitin-dependent protein catabolic process via the multivesicular body sorting pathway"/>
    <property type="evidence" value="ECO:0007669"/>
    <property type="project" value="TreeGrafter"/>
</dbReference>
<evidence type="ECO:0000256" key="1">
    <source>
        <dbReference type="ARBA" id="ARBA00004177"/>
    </source>
</evidence>